<dbReference type="SMART" id="SM00089">
    <property type="entry name" value="PKD"/>
    <property type="match status" value="2"/>
</dbReference>
<evidence type="ECO:0000313" key="2">
    <source>
        <dbReference type="EMBL" id="SEE27525.1"/>
    </source>
</evidence>
<dbReference type="SUPFAM" id="SSF49299">
    <property type="entry name" value="PKD domain"/>
    <property type="match status" value="2"/>
</dbReference>
<organism evidence="2 3">
    <name type="scientific">Streptomyces misionensis</name>
    <dbReference type="NCBI Taxonomy" id="67331"/>
    <lineage>
        <taxon>Bacteria</taxon>
        <taxon>Bacillati</taxon>
        <taxon>Actinomycetota</taxon>
        <taxon>Actinomycetes</taxon>
        <taxon>Kitasatosporales</taxon>
        <taxon>Streptomycetaceae</taxon>
        <taxon>Streptomyces</taxon>
    </lineage>
</organism>
<feature type="domain" description="PKD" evidence="1">
    <location>
        <begin position="543"/>
        <end position="596"/>
    </location>
</feature>
<dbReference type="SUPFAM" id="SSF51126">
    <property type="entry name" value="Pectin lyase-like"/>
    <property type="match status" value="1"/>
</dbReference>
<protein>
    <submittedName>
        <fullName evidence="2">PKD domain-containing protein</fullName>
    </submittedName>
</protein>
<accession>A0A1H5HIA7</accession>
<dbReference type="CDD" id="cd00146">
    <property type="entry name" value="PKD"/>
    <property type="match status" value="2"/>
</dbReference>
<evidence type="ECO:0000259" key="1">
    <source>
        <dbReference type="PROSITE" id="PS50093"/>
    </source>
</evidence>
<dbReference type="Proteomes" id="UP000182375">
    <property type="component" value="Unassembled WGS sequence"/>
</dbReference>
<dbReference type="InterPro" id="IPR022409">
    <property type="entry name" value="PKD/Chitinase_dom"/>
</dbReference>
<dbReference type="Gene3D" id="2.160.20.10">
    <property type="entry name" value="Single-stranded right-handed beta-helix, Pectin lyase-like"/>
    <property type="match status" value="1"/>
</dbReference>
<dbReference type="InterPro" id="IPR013783">
    <property type="entry name" value="Ig-like_fold"/>
</dbReference>
<dbReference type="STRING" id="67331.SAMN04490357_7499"/>
<dbReference type="EMBL" id="FNTD01000004">
    <property type="protein sequence ID" value="SEE27525.1"/>
    <property type="molecule type" value="Genomic_DNA"/>
</dbReference>
<dbReference type="GO" id="GO:0005975">
    <property type="term" value="P:carbohydrate metabolic process"/>
    <property type="evidence" value="ECO:0007669"/>
    <property type="project" value="UniProtKB-ARBA"/>
</dbReference>
<proteinExistence type="predicted"/>
<dbReference type="PROSITE" id="PS50093">
    <property type="entry name" value="PKD"/>
    <property type="match status" value="2"/>
</dbReference>
<sequence length="963" mass="96090">MRRPRPVSGVSVAVLVVAGVVSGWGTGQAVAEPSPAGTLYVNHDGACSDSGTGAASLPFCTVQAAADVVLPGQTVHVASPGGRPYVESVTLTRSGTEDAPITFTGAGYAFGGSPAVVTPKGSGPALTLQAVHDVRVQSLGFGYAAADAVAVTGSTGVTLDRLSFRPPVPSADRTGTAVSVDGASSDVTVSRTWVPDGYAYGVRAQPGAAQVTVTTNVVTNPRRGGIVMTGTPGAAVTSNTVITPCATGISLEDASSGTMENNVVSSAPWQQTGGCLAPTAPLYSVSAASANQVTGDYNVAANRSGSSARPRPEYAWGDASYSTTVSLRDATGQGAHDIDGINVSSTTAPPEHSALVDSADADAPGELAADVDGAPVVDDPLVADTGTGTGRGPTAHADRGAFERQDSITLPSDDIPSPSRGVAPLVTSVKTDGATTSWGKSIATYSVDFGDGSAPVTQAPGAPITHTYTTPGVYDPDITVTDADGSSRTVRFAAVDAGTASAPATSLSGALATTADGQVDAGDVSFTVPQPADAWEVAYRVLTFGDGDSESLAGGPQKIEHQYPAAGSYTATLTQTDLLGRVTTAKVTVHAADAFLPVVAQHDAEKTIPAHGVLKLSAATVHAASDGVDAARLQVVTSGAKARGTLTLYTDGTTRPGTSTVGFEPGRTVANEATVKVTPTGAIDVYNGSSGPVTVNVATLGLQSHAQFGRTYHPATPIRLLDTRSGTGGHTGAVAGGHSITLPVSGTHGVPADASAVVLNVVATATKGSGNLTVSPVGTINPGVSGLYWATGQTVSTQVVVPAVLTGGKVVLRNNSKSSAHLVADVVGWYGPTASGTTFQPVAPVRILNTRTGSGGKVAKLGAHATLKLKVTGAHGVPANAVSAVDLNLTVPSPTGSGYLVAYADGTSRPDVHSADYTSGHPAAGTALVKVGADGEIDLFNAGSTAVDVDVDLLGDYTSNSVS</sequence>
<reference evidence="2 3" key="1">
    <citation type="submission" date="2016-10" db="EMBL/GenBank/DDBJ databases">
        <authorList>
            <person name="de Groot N.N."/>
        </authorList>
    </citation>
    <scope>NUCLEOTIDE SEQUENCE [LARGE SCALE GENOMIC DNA]</scope>
    <source>
        <strain evidence="2 3">DSM 40306</strain>
    </source>
</reference>
<dbReference type="Gene3D" id="2.60.40.10">
    <property type="entry name" value="Immunoglobulins"/>
    <property type="match status" value="2"/>
</dbReference>
<gene>
    <name evidence="2" type="ORF">SAMN04490357_7499</name>
</gene>
<dbReference type="AlphaFoldDB" id="A0A1H5HIA7"/>
<dbReference type="InterPro" id="IPR012334">
    <property type="entry name" value="Pectin_lyas_fold"/>
</dbReference>
<dbReference type="InterPro" id="IPR035986">
    <property type="entry name" value="PKD_dom_sf"/>
</dbReference>
<dbReference type="InterPro" id="IPR000601">
    <property type="entry name" value="PKD_dom"/>
</dbReference>
<dbReference type="InterPro" id="IPR007742">
    <property type="entry name" value="NosD_dom"/>
</dbReference>
<name>A0A1H5HIA7_9ACTN</name>
<evidence type="ECO:0000313" key="3">
    <source>
        <dbReference type="Proteomes" id="UP000182375"/>
    </source>
</evidence>
<feature type="domain" description="PKD" evidence="1">
    <location>
        <begin position="439"/>
        <end position="489"/>
    </location>
</feature>
<dbReference type="Pfam" id="PF05048">
    <property type="entry name" value="NosD"/>
    <property type="match status" value="1"/>
</dbReference>
<dbReference type="Pfam" id="PF18911">
    <property type="entry name" value="PKD_4"/>
    <property type="match status" value="2"/>
</dbReference>
<dbReference type="InterPro" id="IPR011050">
    <property type="entry name" value="Pectin_lyase_fold/virulence"/>
</dbReference>